<evidence type="ECO:0000313" key="3">
    <source>
        <dbReference type="Proteomes" id="UP000608754"/>
    </source>
</evidence>
<reference evidence="2" key="1">
    <citation type="submission" date="2020-10" db="EMBL/GenBank/DDBJ databases">
        <authorList>
            <person name="Lu T."/>
            <person name="Wang Q."/>
            <person name="Han X."/>
        </authorList>
    </citation>
    <scope>NUCLEOTIDE SEQUENCE</scope>
    <source>
        <strain evidence="2">WQ 117</strain>
    </source>
</reference>
<keyword evidence="1" id="KW-0732">Signal</keyword>
<organism evidence="2 3">
    <name type="scientific">Faecalibacter rhinopitheci</name>
    <dbReference type="NCBI Taxonomy" id="2779678"/>
    <lineage>
        <taxon>Bacteria</taxon>
        <taxon>Pseudomonadati</taxon>
        <taxon>Bacteroidota</taxon>
        <taxon>Flavobacteriia</taxon>
        <taxon>Flavobacteriales</taxon>
        <taxon>Weeksellaceae</taxon>
        <taxon>Faecalibacter</taxon>
    </lineage>
</organism>
<feature type="chain" id="PRO_5035270566" evidence="1">
    <location>
        <begin position="19"/>
        <end position="206"/>
    </location>
</feature>
<accession>A0A8J7K4H0</accession>
<sequence length="206" mass="23963">MKIYTLFILTFFTFIAHAQQLDQDTINLNETVLFDKTKFKLKRVGPDTKSKTVLVGLKADLNMKKDSLPKIVKGFSVYINAPKKSYTVEQLNFNFGNLLTEDVKLKIDLRKQLDSESLLEKPLFLTINQDQQDEEHVFHYNLKEQNIKGNDAFYIYVELLEESQKPVFFNAAMFSKCYYQPENDKQWHKTPLGIAPSINADLLIKK</sequence>
<protein>
    <submittedName>
        <fullName evidence="2">Uncharacterized protein</fullName>
    </submittedName>
</protein>
<proteinExistence type="predicted"/>
<feature type="signal peptide" evidence="1">
    <location>
        <begin position="1"/>
        <end position="18"/>
    </location>
</feature>
<dbReference type="Proteomes" id="UP000608754">
    <property type="component" value="Unassembled WGS sequence"/>
</dbReference>
<dbReference type="EMBL" id="JADGIK010000005">
    <property type="protein sequence ID" value="MBF0597559.1"/>
    <property type="molecule type" value="Genomic_DNA"/>
</dbReference>
<comment type="caution">
    <text evidence="2">The sequence shown here is derived from an EMBL/GenBank/DDBJ whole genome shotgun (WGS) entry which is preliminary data.</text>
</comment>
<dbReference type="RefSeq" id="WP_194183100.1">
    <property type="nucleotide sequence ID" value="NZ_JADGIK010000005.1"/>
</dbReference>
<gene>
    <name evidence="2" type="ORF">IM532_08875</name>
</gene>
<keyword evidence="3" id="KW-1185">Reference proteome</keyword>
<evidence type="ECO:0000256" key="1">
    <source>
        <dbReference type="SAM" id="SignalP"/>
    </source>
</evidence>
<dbReference type="AlphaFoldDB" id="A0A8J7K4H0"/>
<evidence type="ECO:0000313" key="2">
    <source>
        <dbReference type="EMBL" id="MBF0597559.1"/>
    </source>
</evidence>
<name>A0A8J7K4H0_9FLAO</name>